<dbReference type="Gene3D" id="3.40.640.10">
    <property type="entry name" value="Type I PLP-dependent aspartate aminotransferase-like (Major domain)"/>
    <property type="match status" value="1"/>
</dbReference>
<evidence type="ECO:0000256" key="2">
    <source>
        <dbReference type="ARBA" id="ARBA00022898"/>
    </source>
</evidence>
<organism evidence="3">
    <name type="scientific">mine drainage metagenome</name>
    <dbReference type="NCBI Taxonomy" id="410659"/>
    <lineage>
        <taxon>unclassified sequences</taxon>
        <taxon>metagenomes</taxon>
        <taxon>ecological metagenomes</taxon>
    </lineage>
</organism>
<keyword evidence="2" id="KW-0663">Pyridoxal phosphate</keyword>
<dbReference type="InterPro" id="IPR000277">
    <property type="entry name" value="Cys/Met-Metab_PyrdxlP-dep_enz"/>
</dbReference>
<dbReference type="AlphaFoldDB" id="T1BGL5"/>
<feature type="non-terminal residue" evidence="3">
    <location>
        <position position="82"/>
    </location>
</feature>
<sequence length="82" mass="9333">MDEVVKLSEWDEILKSRKDSTGSLRFPIYSGSAFNLPEGERYHYTRENNPTVKELSRIISLTERSEKTTVFSPGMAAISTSF</sequence>
<dbReference type="EMBL" id="AUZX01005164">
    <property type="protein sequence ID" value="EQD68787.1"/>
    <property type="molecule type" value="Genomic_DNA"/>
</dbReference>
<dbReference type="Pfam" id="PF01053">
    <property type="entry name" value="Cys_Met_Meta_PP"/>
    <property type="match status" value="1"/>
</dbReference>
<name>T1BGL5_9ZZZZ</name>
<dbReference type="GO" id="GO:0030170">
    <property type="term" value="F:pyridoxal phosphate binding"/>
    <property type="evidence" value="ECO:0007669"/>
    <property type="project" value="InterPro"/>
</dbReference>
<proteinExistence type="predicted"/>
<evidence type="ECO:0000313" key="3">
    <source>
        <dbReference type="EMBL" id="EQD68787.1"/>
    </source>
</evidence>
<evidence type="ECO:0008006" key="4">
    <source>
        <dbReference type="Google" id="ProtNLM"/>
    </source>
</evidence>
<dbReference type="InterPro" id="IPR015421">
    <property type="entry name" value="PyrdxlP-dep_Trfase_major"/>
</dbReference>
<comment type="caution">
    <text evidence="3">The sequence shown here is derived from an EMBL/GenBank/DDBJ whole genome shotgun (WGS) entry which is preliminary data.</text>
</comment>
<gene>
    <name evidence="3" type="ORF">B1A_07145</name>
</gene>
<protein>
    <recommendedName>
        <fullName evidence="4">Cys/Met metabolism, pyridoxal phosphate-dependent enzyme</fullName>
    </recommendedName>
</protein>
<evidence type="ECO:0000256" key="1">
    <source>
        <dbReference type="ARBA" id="ARBA00001933"/>
    </source>
</evidence>
<dbReference type="GO" id="GO:0019346">
    <property type="term" value="P:transsulfuration"/>
    <property type="evidence" value="ECO:0007669"/>
    <property type="project" value="InterPro"/>
</dbReference>
<accession>T1BGL5</accession>
<comment type="cofactor">
    <cofactor evidence="1">
        <name>pyridoxal 5'-phosphate</name>
        <dbReference type="ChEBI" id="CHEBI:597326"/>
    </cofactor>
</comment>
<reference evidence="3" key="2">
    <citation type="journal article" date="2014" name="ISME J.">
        <title>Microbial stratification in low pH oxic and suboxic macroscopic growths along an acid mine drainage.</title>
        <authorList>
            <person name="Mendez-Garcia C."/>
            <person name="Mesa V."/>
            <person name="Sprenger R.R."/>
            <person name="Richter M."/>
            <person name="Diez M.S."/>
            <person name="Solano J."/>
            <person name="Bargiela R."/>
            <person name="Golyshina O.V."/>
            <person name="Manteca A."/>
            <person name="Ramos J.L."/>
            <person name="Gallego J.R."/>
            <person name="Llorente I."/>
            <person name="Martins Dos Santos V.A."/>
            <person name="Jensen O.N."/>
            <person name="Pelaez A.I."/>
            <person name="Sanchez J."/>
            <person name="Ferrer M."/>
        </authorList>
    </citation>
    <scope>NUCLEOTIDE SEQUENCE</scope>
</reference>
<reference evidence="3" key="1">
    <citation type="submission" date="2013-08" db="EMBL/GenBank/DDBJ databases">
        <authorList>
            <person name="Mendez C."/>
            <person name="Richter M."/>
            <person name="Ferrer M."/>
            <person name="Sanchez J."/>
        </authorList>
    </citation>
    <scope>NUCLEOTIDE SEQUENCE</scope>
</reference>